<dbReference type="KEGG" id="amon:H9L24_03360"/>
<comment type="catalytic activity">
    <reaction evidence="3">
        <text>a long-chain fatty acyl-CoA + H2O = a long-chain fatty acid + CoA + H(+)</text>
        <dbReference type="Rhea" id="RHEA:67680"/>
        <dbReference type="ChEBI" id="CHEBI:15377"/>
        <dbReference type="ChEBI" id="CHEBI:15378"/>
        <dbReference type="ChEBI" id="CHEBI:57287"/>
        <dbReference type="ChEBI" id="CHEBI:57560"/>
        <dbReference type="ChEBI" id="CHEBI:83139"/>
    </reaction>
</comment>
<evidence type="ECO:0000256" key="7">
    <source>
        <dbReference type="ARBA" id="ARBA00048062"/>
    </source>
</evidence>
<organism evidence="9 10">
    <name type="scientific">Paenacidovorax monticola</name>
    <dbReference type="NCBI Taxonomy" id="1926868"/>
    <lineage>
        <taxon>Bacteria</taxon>
        <taxon>Pseudomonadati</taxon>
        <taxon>Pseudomonadota</taxon>
        <taxon>Betaproteobacteria</taxon>
        <taxon>Burkholderiales</taxon>
        <taxon>Comamonadaceae</taxon>
        <taxon>Paenacidovorax</taxon>
    </lineage>
</organism>
<evidence type="ECO:0000256" key="2">
    <source>
        <dbReference type="ARBA" id="ARBA00035880"/>
    </source>
</evidence>
<dbReference type="CDD" id="cd03443">
    <property type="entry name" value="PaaI_thioesterase"/>
    <property type="match status" value="1"/>
</dbReference>
<dbReference type="Proteomes" id="UP000516057">
    <property type="component" value="Chromosome"/>
</dbReference>
<accession>A0A7H0HHI3</accession>
<keyword evidence="10" id="KW-1185">Reference proteome</keyword>
<feature type="domain" description="Thioesterase" evidence="8">
    <location>
        <begin position="56"/>
        <end position="129"/>
    </location>
</feature>
<evidence type="ECO:0000256" key="4">
    <source>
        <dbReference type="ARBA" id="ARBA00038381"/>
    </source>
</evidence>
<evidence type="ECO:0000259" key="8">
    <source>
        <dbReference type="Pfam" id="PF03061"/>
    </source>
</evidence>
<dbReference type="Gene3D" id="3.10.129.10">
    <property type="entry name" value="Hotdog Thioesterase"/>
    <property type="match status" value="1"/>
</dbReference>
<comment type="catalytic activity">
    <reaction evidence="2">
        <text>a fatty acyl-CoA + H2O = a fatty acid + CoA + H(+)</text>
        <dbReference type="Rhea" id="RHEA:16781"/>
        <dbReference type="ChEBI" id="CHEBI:15377"/>
        <dbReference type="ChEBI" id="CHEBI:15378"/>
        <dbReference type="ChEBI" id="CHEBI:28868"/>
        <dbReference type="ChEBI" id="CHEBI:57287"/>
        <dbReference type="ChEBI" id="CHEBI:77636"/>
        <dbReference type="EC" id="3.1.2.20"/>
    </reaction>
</comment>
<dbReference type="Pfam" id="PF03061">
    <property type="entry name" value="4HBT"/>
    <property type="match status" value="1"/>
</dbReference>
<comment type="catalytic activity">
    <reaction evidence="7">
        <text>a medium-chain fatty acyl-CoA + H2O = a medium-chain fatty acid + CoA + H(+)</text>
        <dbReference type="Rhea" id="RHEA:68184"/>
        <dbReference type="ChEBI" id="CHEBI:15377"/>
        <dbReference type="ChEBI" id="CHEBI:15378"/>
        <dbReference type="ChEBI" id="CHEBI:57287"/>
        <dbReference type="ChEBI" id="CHEBI:59558"/>
        <dbReference type="ChEBI" id="CHEBI:90546"/>
    </reaction>
</comment>
<dbReference type="NCBIfam" id="TIGR00369">
    <property type="entry name" value="unchar_dom_1"/>
    <property type="match status" value="1"/>
</dbReference>
<evidence type="ECO:0000256" key="5">
    <source>
        <dbReference type="ARBA" id="ARBA00038894"/>
    </source>
</evidence>
<proteinExistence type="inferred from homology"/>
<comment type="similarity">
    <text evidence="4">Belongs to the YigI thioesterase family.</text>
</comment>
<dbReference type="InterPro" id="IPR029069">
    <property type="entry name" value="HotDog_dom_sf"/>
</dbReference>
<dbReference type="InterPro" id="IPR006683">
    <property type="entry name" value="Thioestr_dom"/>
</dbReference>
<evidence type="ECO:0000313" key="10">
    <source>
        <dbReference type="Proteomes" id="UP000516057"/>
    </source>
</evidence>
<dbReference type="PANTHER" id="PTHR43240">
    <property type="entry name" value="1,4-DIHYDROXY-2-NAPHTHOYL-COA THIOESTERASE 1"/>
    <property type="match status" value="1"/>
</dbReference>
<dbReference type="AlphaFoldDB" id="A0A7H0HHI3"/>
<gene>
    <name evidence="9" type="ORF">H9L24_03360</name>
</gene>
<dbReference type="EMBL" id="CP060790">
    <property type="protein sequence ID" value="QNP59999.1"/>
    <property type="molecule type" value="Genomic_DNA"/>
</dbReference>
<dbReference type="EC" id="3.1.2.20" evidence="5"/>
<dbReference type="SUPFAM" id="SSF54637">
    <property type="entry name" value="Thioesterase/thiol ester dehydrase-isomerase"/>
    <property type="match status" value="1"/>
</dbReference>
<protein>
    <recommendedName>
        <fullName evidence="6">Medium/long-chain acyl-CoA thioesterase YigI</fullName>
        <ecNumber evidence="5">3.1.2.20</ecNumber>
    </recommendedName>
</protein>
<evidence type="ECO:0000256" key="6">
    <source>
        <dbReference type="ARBA" id="ARBA00040062"/>
    </source>
</evidence>
<evidence type="ECO:0000256" key="1">
    <source>
        <dbReference type="ARBA" id="ARBA00022801"/>
    </source>
</evidence>
<name>A0A7H0HHI3_9BURK</name>
<sequence length="151" mass="15822">MAGQASGLAPEALLAWGRDVLAAQPFSQLVGAQLAAFTPEHSELHLPVTPQLRQQNGFVHGGVLSYLADNTLTYAGGAALRVPVVTSEFKINYLRPAVGELLIARAQAVHQGRAQAVCRCEVFVRQGGEEKLCAIAQGTIVALPPARDGAG</sequence>
<dbReference type="PANTHER" id="PTHR43240:SF20">
    <property type="entry name" value="MEDIUM_LONG-CHAIN ACYL-COA THIOESTERASE YIGI"/>
    <property type="match status" value="1"/>
</dbReference>
<dbReference type="RefSeq" id="WP_187736980.1">
    <property type="nucleotide sequence ID" value="NZ_CP060790.1"/>
</dbReference>
<dbReference type="InterPro" id="IPR003736">
    <property type="entry name" value="PAAI_dom"/>
</dbReference>
<dbReference type="GO" id="GO:0047617">
    <property type="term" value="F:fatty acyl-CoA hydrolase activity"/>
    <property type="evidence" value="ECO:0007669"/>
    <property type="project" value="UniProtKB-EC"/>
</dbReference>
<evidence type="ECO:0000256" key="3">
    <source>
        <dbReference type="ARBA" id="ARBA00036002"/>
    </source>
</evidence>
<keyword evidence="1" id="KW-0378">Hydrolase</keyword>
<evidence type="ECO:0000313" key="9">
    <source>
        <dbReference type="EMBL" id="QNP59999.1"/>
    </source>
</evidence>
<reference evidence="9 10" key="1">
    <citation type="submission" date="2020-08" db="EMBL/GenBank/DDBJ databases">
        <title>Genome sequence of Acidovorax monticola KACC 19171T.</title>
        <authorList>
            <person name="Hyun D.-W."/>
            <person name="Bae J.-W."/>
        </authorList>
    </citation>
    <scope>NUCLEOTIDE SEQUENCE [LARGE SCALE GENOMIC DNA]</scope>
    <source>
        <strain evidence="9 10">KACC 19171</strain>
    </source>
</reference>